<dbReference type="GO" id="GO:0003700">
    <property type="term" value="F:DNA-binding transcription factor activity"/>
    <property type="evidence" value="ECO:0007669"/>
    <property type="project" value="InterPro"/>
</dbReference>
<protein>
    <submittedName>
        <fullName evidence="3">AraC-like DNA-binding protein</fullName>
    </submittedName>
</protein>
<dbReference type="GO" id="GO:0000976">
    <property type="term" value="F:transcription cis-regulatory region binding"/>
    <property type="evidence" value="ECO:0007669"/>
    <property type="project" value="TreeGrafter"/>
</dbReference>
<proteinExistence type="predicted"/>
<dbReference type="InterPro" id="IPR032687">
    <property type="entry name" value="AraC-type_N"/>
</dbReference>
<dbReference type="Pfam" id="PF12625">
    <property type="entry name" value="Arabinose_bd"/>
    <property type="match status" value="1"/>
</dbReference>
<accession>A0A7W7KH67</accession>
<dbReference type="RefSeq" id="WP_184586469.1">
    <property type="nucleotide sequence ID" value="NZ_JACHLI010000003.1"/>
</dbReference>
<reference evidence="3 4" key="1">
    <citation type="submission" date="2020-08" db="EMBL/GenBank/DDBJ databases">
        <title>Functional genomics of gut bacteria from endangered species of beetles.</title>
        <authorList>
            <person name="Carlos-Shanley C."/>
        </authorList>
    </citation>
    <scope>NUCLEOTIDE SEQUENCE [LARGE SCALE GENOMIC DNA]</scope>
    <source>
        <strain evidence="3 4">S00179</strain>
    </source>
</reference>
<dbReference type="Proteomes" id="UP000566995">
    <property type="component" value="Unassembled WGS sequence"/>
</dbReference>
<dbReference type="PROSITE" id="PS01124">
    <property type="entry name" value="HTH_ARAC_FAMILY_2"/>
    <property type="match status" value="1"/>
</dbReference>
<comment type="caution">
    <text evidence="3">The sequence shown here is derived from an EMBL/GenBank/DDBJ whole genome shotgun (WGS) entry which is preliminary data.</text>
</comment>
<evidence type="ECO:0000313" key="3">
    <source>
        <dbReference type="EMBL" id="MBB4862209.1"/>
    </source>
</evidence>
<dbReference type="PANTHER" id="PTHR47894">
    <property type="entry name" value="HTH-TYPE TRANSCRIPTIONAL REGULATOR GADX"/>
    <property type="match status" value="1"/>
</dbReference>
<dbReference type="AlphaFoldDB" id="A0A7W7KH67"/>
<evidence type="ECO:0000313" key="4">
    <source>
        <dbReference type="Proteomes" id="UP000566995"/>
    </source>
</evidence>
<dbReference type="Gene3D" id="1.10.10.60">
    <property type="entry name" value="Homeodomain-like"/>
    <property type="match status" value="1"/>
</dbReference>
<feature type="domain" description="HTH araC/xylS-type" evidence="2">
    <location>
        <begin position="229"/>
        <end position="322"/>
    </location>
</feature>
<gene>
    <name evidence="3" type="ORF">HNP46_001047</name>
</gene>
<dbReference type="PANTHER" id="PTHR47894:SF1">
    <property type="entry name" value="HTH-TYPE TRANSCRIPTIONAL REGULATOR VQSM"/>
    <property type="match status" value="1"/>
</dbReference>
<dbReference type="InterPro" id="IPR018060">
    <property type="entry name" value="HTH_AraC"/>
</dbReference>
<sequence>MLEADTITRESANLASRRFHRGPLGQVLERYLNSQRPRRQTDYNLVELEQLWIEAARLEPAIGLQLFGHFTAQDWHVIAHLAQFCADVRQAIHCWVRYAPLASDTDAFALIEEGGSVAVELRIDAPEPLNRYLVEHYAVMAVTQLRRGTGAAVQPLRACFTHARPAYHEQYRDWFGERIEFASARTRLYFDAATLELPLLGRHAGLVDLLTQELDRRLARLRQLSGWAAKAAAIIRRLLEQGEVPALESVAERLHQSSRTLRRRLGEQGMTFRELLGQVRAELEQHLELQGETRTRIAERLGYADLAAYLHARKRWSSAAES</sequence>
<evidence type="ECO:0000256" key="1">
    <source>
        <dbReference type="ARBA" id="ARBA00023125"/>
    </source>
</evidence>
<evidence type="ECO:0000259" key="2">
    <source>
        <dbReference type="PROSITE" id="PS01124"/>
    </source>
</evidence>
<keyword evidence="1 3" id="KW-0238">DNA-binding</keyword>
<dbReference type="GO" id="GO:0005829">
    <property type="term" value="C:cytosol"/>
    <property type="evidence" value="ECO:0007669"/>
    <property type="project" value="TreeGrafter"/>
</dbReference>
<dbReference type="EMBL" id="JACHLI010000003">
    <property type="protein sequence ID" value="MBB4862209.1"/>
    <property type="molecule type" value="Genomic_DNA"/>
</dbReference>
<name>A0A7W7KH67_PSENT</name>
<organism evidence="3 4">
    <name type="scientific">Pseudomonas nitroreducens</name>
    <dbReference type="NCBI Taxonomy" id="46680"/>
    <lineage>
        <taxon>Bacteria</taxon>
        <taxon>Pseudomonadati</taxon>
        <taxon>Pseudomonadota</taxon>
        <taxon>Gammaproteobacteria</taxon>
        <taxon>Pseudomonadales</taxon>
        <taxon>Pseudomonadaceae</taxon>
        <taxon>Pseudomonas</taxon>
    </lineage>
</organism>